<evidence type="ECO:0000313" key="2">
    <source>
        <dbReference type="EMBL" id="BCR84770.1"/>
    </source>
</evidence>
<name>A0A7R7ZJK0_ASPCH</name>
<reference evidence="2" key="1">
    <citation type="submission" date="2021-01" db="EMBL/GenBank/DDBJ databases">
        <authorList>
            <consortium name="Aspergillus chevalieri M1 genome sequencing consortium"/>
            <person name="Kazuki M."/>
            <person name="Futagami T."/>
        </authorList>
    </citation>
    <scope>NUCLEOTIDE SEQUENCE</scope>
    <source>
        <strain evidence="2">M1</strain>
    </source>
</reference>
<evidence type="ECO:0000256" key="1">
    <source>
        <dbReference type="SAM" id="MobiDB-lite"/>
    </source>
</evidence>
<dbReference type="Proteomes" id="UP000637239">
    <property type="component" value="Chromosome 2"/>
</dbReference>
<reference evidence="2" key="2">
    <citation type="submission" date="2021-02" db="EMBL/GenBank/DDBJ databases">
        <title>Aspergillus chevalieri M1 genome sequence.</title>
        <authorList>
            <person name="Kadooka C."/>
            <person name="Mori K."/>
            <person name="Futagami T."/>
        </authorList>
    </citation>
    <scope>NUCLEOTIDE SEQUENCE</scope>
    <source>
        <strain evidence="2">M1</strain>
    </source>
</reference>
<dbReference type="GeneID" id="66979129"/>
<proteinExistence type="predicted"/>
<dbReference type="KEGG" id="ache:ACHE_20228S"/>
<keyword evidence="3" id="KW-1185">Reference proteome</keyword>
<dbReference type="EMBL" id="AP024417">
    <property type="protein sequence ID" value="BCR84770.1"/>
    <property type="molecule type" value="Genomic_DNA"/>
</dbReference>
<protein>
    <submittedName>
        <fullName evidence="2">Uncharacterized protein</fullName>
    </submittedName>
</protein>
<sequence length="154" mass="15971">MTEISSPEDEDGDGGGDEVGVAEVEAAAALLLHAAQTVEVDVRVCVDNVVNKDVKELSPDNVVVASSVEPGGMMPIDEDAGYEEIGPDEIETEAPADEDGPAGAGTETAIEVGVAEEEAAATLLLHVVQTVEVDVRVCVDKVVNTDMKELSPEE</sequence>
<feature type="region of interest" description="Disordered" evidence="1">
    <location>
        <begin position="1"/>
        <end position="21"/>
    </location>
</feature>
<feature type="compositionally biased region" description="Acidic residues" evidence="1">
    <location>
        <begin position="1"/>
        <end position="16"/>
    </location>
</feature>
<dbReference type="AlphaFoldDB" id="A0A7R7ZJK0"/>
<accession>A0A7R7ZJK0</accession>
<gene>
    <name evidence="2" type="ORF">ACHE_20228S</name>
</gene>
<organism evidence="2 3">
    <name type="scientific">Aspergillus chevalieri</name>
    <name type="common">Eurotium chevalieri</name>
    <dbReference type="NCBI Taxonomy" id="182096"/>
    <lineage>
        <taxon>Eukaryota</taxon>
        <taxon>Fungi</taxon>
        <taxon>Dikarya</taxon>
        <taxon>Ascomycota</taxon>
        <taxon>Pezizomycotina</taxon>
        <taxon>Eurotiomycetes</taxon>
        <taxon>Eurotiomycetidae</taxon>
        <taxon>Eurotiales</taxon>
        <taxon>Aspergillaceae</taxon>
        <taxon>Aspergillus</taxon>
        <taxon>Aspergillus subgen. Aspergillus</taxon>
    </lineage>
</organism>
<dbReference type="RefSeq" id="XP_043133292.1">
    <property type="nucleotide sequence ID" value="XM_043284507.1"/>
</dbReference>
<evidence type="ECO:0000313" key="3">
    <source>
        <dbReference type="Proteomes" id="UP000637239"/>
    </source>
</evidence>